<protein>
    <submittedName>
        <fullName evidence="6">(thale cress) hypothetical protein</fullName>
    </submittedName>
</protein>
<dbReference type="SUPFAM" id="SSF101941">
    <property type="entry name" value="NAC domain"/>
    <property type="match status" value="1"/>
</dbReference>
<reference evidence="6 7" key="1">
    <citation type="submission" date="2020-09" db="EMBL/GenBank/DDBJ databases">
        <authorList>
            <person name="Ashkenazy H."/>
        </authorList>
    </citation>
    <scope>NUCLEOTIDE SEQUENCE [LARGE SCALE GENOMIC DNA]</scope>
    <source>
        <strain evidence="7">cv. Cdm-0</strain>
    </source>
</reference>
<dbReference type="PANTHER" id="PTHR31744:SF208">
    <property type="entry name" value="(WILD MALAYSIAN BANANA) HYPOTHETICAL PROTEIN"/>
    <property type="match status" value="1"/>
</dbReference>
<dbReference type="Proteomes" id="UP000516314">
    <property type="component" value="Chromosome 4"/>
</dbReference>
<dbReference type="GO" id="GO:0003677">
    <property type="term" value="F:DNA binding"/>
    <property type="evidence" value="ECO:0007669"/>
    <property type="project" value="UniProtKB-KW"/>
</dbReference>
<evidence type="ECO:0000313" key="6">
    <source>
        <dbReference type="EMBL" id="CAD5328283.1"/>
    </source>
</evidence>
<accession>A0A7G2EYY2</accession>
<evidence type="ECO:0000256" key="4">
    <source>
        <dbReference type="ARBA" id="ARBA00023242"/>
    </source>
</evidence>
<dbReference type="EMBL" id="LR881469">
    <property type="protein sequence ID" value="CAD5328283.1"/>
    <property type="molecule type" value="Genomic_DNA"/>
</dbReference>
<dbReference type="Pfam" id="PF02365">
    <property type="entry name" value="NAM"/>
    <property type="match status" value="2"/>
</dbReference>
<dbReference type="InterPro" id="IPR003441">
    <property type="entry name" value="NAC-dom"/>
</dbReference>
<keyword evidence="3" id="KW-0804">Transcription</keyword>
<evidence type="ECO:0000313" key="7">
    <source>
        <dbReference type="Proteomes" id="UP000516314"/>
    </source>
</evidence>
<dbReference type="Gene3D" id="2.170.150.80">
    <property type="entry name" value="NAC domain"/>
    <property type="match status" value="2"/>
</dbReference>
<keyword evidence="4" id="KW-0539">Nucleus</keyword>
<dbReference type="GO" id="GO:0006355">
    <property type="term" value="P:regulation of DNA-templated transcription"/>
    <property type="evidence" value="ECO:0007669"/>
    <property type="project" value="InterPro"/>
</dbReference>
<organism evidence="6 7">
    <name type="scientific">Arabidopsis thaliana</name>
    <name type="common">Mouse-ear cress</name>
    <dbReference type="NCBI Taxonomy" id="3702"/>
    <lineage>
        <taxon>Eukaryota</taxon>
        <taxon>Viridiplantae</taxon>
        <taxon>Streptophyta</taxon>
        <taxon>Embryophyta</taxon>
        <taxon>Tracheophyta</taxon>
        <taxon>Spermatophyta</taxon>
        <taxon>Magnoliopsida</taxon>
        <taxon>eudicotyledons</taxon>
        <taxon>Gunneridae</taxon>
        <taxon>Pentapetalae</taxon>
        <taxon>rosids</taxon>
        <taxon>malvids</taxon>
        <taxon>Brassicales</taxon>
        <taxon>Brassicaceae</taxon>
        <taxon>Camelineae</taxon>
        <taxon>Arabidopsis</taxon>
    </lineage>
</organism>
<dbReference type="PROSITE" id="PS51005">
    <property type="entry name" value="NAC"/>
    <property type="match status" value="1"/>
</dbReference>
<gene>
    <name evidence="6" type="ORF">AT9943_LOCUS15940</name>
</gene>
<keyword evidence="2" id="KW-0238">DNA-binding</keyword>
<dbReference type="InterPro" id="IPR036093">
    <property type="entry name" value="NAC_dom_sf"/>
</dbReference>
<sequence length="238" mass="27341">MGSSCLPPGFRFHPTDEELIGYYLSRKIEGLEIELEVIPVIDLYKFDPWELPAGYRKTLVFYEGRAPLGDRTNWFMHEYRLCDIDDHSQKSPNFKGAFALCRVVKKNELKTNSKSLKNKNEQDIGSGYSSLATSPCRDEASQIQSFKPSSTTNDSSSIWISPDFILDSSKDYPQIKEVASEYFPNYNFPVTTANHHVEFPVSSCYFNVDQDIDQSMQSGYWTNYENDQTGLFDYSNLF</sequence>
<keyword evidence="1" id="KW-0805">Transcription regulation</keyword>
<dbReference type="AlphaFoldDB" id="A0A7G2EYY2"/>
<name>A0A7G2EYY2_ARATH</name>
<proteinExistence type="predicted"/>
<feature type="domain" description="NAC" evidence="5">
    <location>
        <begin position="6"/>
        <end position="185"/>
    </location>
</feature>
<dbReference type="PANTHER" id="PTHR31744">
    <property type="entry name" value="PROTEIN CUP-SHAPED COTYLEDON 2-RELATED"/>
    <property type="match status" value="1"/>
</dbReference>
<evidence type="ECO:0000259" key="5">
    <source>
        <dbReference type="PROSITE" id="PS51005"/>
    </source>
</evidence>
<evidence type="ECO:0000256" key="1">
    <source>
        <dbReference type="ARBA" id="ARBA00023015"/>
    </source>
</evidence>
<evidence type="ECO:0000256" key="2">
    <source>
        <dbReference type="ARBA" id="ARBA00023125"/>
    </source>
</evidence>
<evidence type="ECO:0000256" key="3">
    <source>
        <dbReference type="ARBA" id="ARBA00023163"/>
    </source>
</evidence>